<gene>
    <name evidence="2" type="ORF">A2116_01815</name>
</gene>
<feature type="domain" description="S1 motif" evidence="1">
    <location>
        <begin position="293"/>
        <end position="360"/>
    </location>
</feature>
<dbReference type="PRINTS" id="PR00681">
    <property type="entry name" value="RIBOSOMALS1"/>
</dbReference>
<evidence type="ECO:0000259" key="1">
    <source>
        <dbReference type="PROSITE" id="PS50126"/>
    </source>
</evidence>
<dbReference type="GO" id="GO:0003676">
    <property type="term" value="F:nucleic acid binding"/>
    <property type="evidence" value="ECO:0007669"/>
    <property type="project" value="InterPro"/>
</dbReference>
<sequence length="361" mass="39805">MTTNYVQQFFKQFVKDKPELFSVLKAGDLVEGVVLEKGANSMVVDLGRHGTGLVYREEIQNAKGAVKELKIGDPIHAKVIEVDNEEGVVELSLTEAGRQKAWAEIQELQEREEIIKIKIKSANRGGLVADLSGVPAFLPVSQLAGEHYPRISTEDRNQITAELQKLVGMELEVKIIDANPRSSKLIISEKAAVEVSVKELAKNYEVGQVIEGVVSGVADFGAFIKFTDNPAIEGLIHISELSHQMIENPKEVISVDDTVKAKITEIKDGRISLSLKALQADPWDKAADTYKEGETVKGEVYAFHPYGAVINLKDGIQGQIHVSEFGGVPEMKKELTAGETYEFKIESLKPEEKRMVLKLVK</sequence>
<reference evidence="2 3" key="1">
    <citation type="journal article" date="2016" name="Nat. Commun.">
        <title>Thousands of microbial genomes shed light on interconnected biogeochemical processes in an aquifer system.</title>
        <authorList>
            <person name="Anantharaman K."/>
            <person name="Brown C.T."/>
            <person name="Hug L.A."/>
            <person name="Sharon I."/>
            <person name="Castelle C.J."/>
            <person name="Probst A.J."/>
            <person name="Thomas B.C."/>
            <person name="Singh A."/>
            <person name="Wilkins M.J."/>
            <person name="Karaoz U."/>
            <person name="Brodie E.L."/>
            <person name="Williams K.H."/>
            <person name="Hubbard S.S."/>
            <person name="Banfield J.F."/>
        </authorList>
    </citation>
    <scope>NUCLEOTIDE SEQUENCE [LARGE SCALE GENOMIC DNA]</scope>
</reference>
<dbReference type="Gene3D" id="2.40.50.140">
    <property type="entry name" value="Nucleic acid-binding proteins"/>
    <property type="match status" value="4"/>
</dbReference>
<feature type="domain" description="S1 motif" evidence="1">
    <location>
        <begin position="27"/>
        <end position="94"/>
    </location>
</feature>
<dbReference type="InterPro" id="IPR035104">
    <property type="entry name" value="Ribosomal_protein_S1-like"/>
</dbReference>
<dbReference type="EMBL" id="MFKG01000032">
    <property type="protein sequence ID" value="OGG40001.1"/>
    <property type="molecule type" value="Genomic_DNA"/>
</dbReference>
<dbReference type="CDD" id="cd00164">
    <property type="entry name" value="S1_like"/>
    <property type="match status" value="1"/>
</dbReference>
<organism evidence="2 3">
    <name type="scientific">Candidatus Jorgensenbacteria bacterium GWA1_49_17</name>
    <dbReference type="NCBI Taxonomy" id="1798467"/>
    <lineage>
        <taxon>Bacteria</taxon>
        <taxon>Candidatus Joergenseniibacteriota</taxon>
    </lineage>
</organism>
<protein>
    <recommendedName>
        <fullName evidence="1">S1 motif domain-containing protein</fullName>
    </recommendedName>
</protein>
<feature type="domain" description="S1 motif" evidence="1">
    <location>
        <begin position="112"/>
        <end position="190"/>
    </location>
</feature>
<dbReference type="PROSITE" id="PS50126">
    <property type="entry name" value="S1"/>
    <property type="match status" value="4"/>
</dbReference>
<accession>A0A1F6BST9</accession>
<comment type="caution">
    <text evidence="2">The sequence shown here is derived from an EMBL/GenBank/DDBJ whole genome shotgun (WGS) entry which is preliminary data.</text>
</comment>
<feature type="domain" description="S1 motif" evidence="1">
    <location>
        <begin position="207"/>
        <end position="276"/>
    </location>
</feature>
<name>A0A1F6BST9_9BACT</name>
<evidence type="ECO:0000313" key="3">
    <source>
        <dbReference type="Proteomes" id="UP000179368"/>
    </source>
</evidence>
<dbReference type="CDD" id="cd04465">
    <property type="entry name" value="S1_RPS1_repeat_ec2_hs2"/>
    <property type="match status" value="1"/>
</dbReference>
<dbReference type="PANTHER" id="PTHR47559:SF1">
    <property type="entry name" value="OS03G0844900 PROTEIN"/>
    <property type="match status" value="1"/>
</dbReference>
<dbReference type="AlphaFoldDB" id="A0A1F6BST9"/>
<dbReference type="SMART" id="SM00316">
    <property type="entry name" value="S1"/>
    <property type="match status" value="4"/>
</dbReference>
<dbReference type="PANTHER" id="PTHR47559">
    <property type="entry name" value="OS03G0844900 PROTEIN"/>
    <property type="match status" value="1"/>
</dbReference>
<dbReference type="SUPFAM" id="SSF50249">
    <property type="entry name" value="Nucleic acid-binding proteins"/>
    <property type="match status" value="4"/>
</dbReference>
<dbReference type="InterPro" id="IPR052757">
    <property type="entry name" value="Ribosomal_protein_S1"/>
</dbReference>
<dbReference type="Proteomes" id="UP000179368">
    <property type="component" value="Unassembled WGS sequence"/>
</dbReference>
<dbReference type="InterPro" id="IPR012340">
    <property type="entry name" value="NA-bd_OB-fold"/>
</dbReference>
<evidence type="ECO:0000313" key="2">
    <source>
        <dbReference type="EMBL" id="OGG40001.1"/>
    </source>
</evidence>
<dbReference type="Pfam" id="PF00575">
    <property type="entry name" value="S1"/>
    <property type="match status" value="3"/>
</dbReference>
<dbReference type="InterPro" id="IPR003029">
    <property type="entry name" value="S1_domain"/>
</dbReference>
<proteinExistence type="predicted"/>